<accession>A0A9E7KQZ9</accession>
<dbReference type="GO" id="GO:0045927">
    <property type="term" value="P:positive regulation of growth"/>
    <property type="evidence" value="ECO:0007669"/>
    <property type="project" value="InterPro"/>
</dbReference>
<dbReference type="PANTHER" id="PTHR31371">
    <property type="entry name" value="BNAC09G50660D PROTEIN"/>
    <property type="match status" value="1"/>
</dbReference>
<protein>
    <submittedName>
        <fullName evidence="2">Avr9 Cf-9 rapidly elicited protein</fullName>
    </submittedName>
</protein>
<dbReference type="PANTHER" id="PTHR31371:SF20">
    <property type="entry name" value="OS12G0146500 PROTEIN"/>
    <property type="match status" value="1"/>
</dbReference>
<dbReference type="EMBL" id="CP097510">
    <property type="protein sequence ID" value="URE26286.1"/>
    <property type="molecule type" value="Genomic_DNA"/>
</dbReference>
<keyword evidence="3" id="KW-1185">Reference proteome</keyword>
<organism evidence="2 3">
    <name type="scientific">Musa troglodytarum</name>
    <name type="common">fe'i banana</name>
    <dbReference type="NCBI Taxonomy" id="320322"/>
    <lineage>
        <taxon>Eukaryota</taxon>
        <taxon>Viridiplantae</taxon>
        <taxon>Streptophyta</taxon>
        <taxon>Embryophyta</taxon>
        <taxon>Tracheophyta</taxon>
        <taxon>Spermatophyta</taxon>
        <taxon>Magnoliopsida</taxon>
        <taxon>Liliopsida</taxon>
        <taxon>Zingiberales</taxon>
        <taxon>Musaceae</taxon>
        <taxon>Musa</taxon>
    </lineage>
</organism>
<reference evidence="2" key="1">
    <citation type="submission" date="2022-05" db="EMBL/GenBank/DDBJ databases">
        <title>The Musa troglodytarum L. genome provides insights into the mechanism of non-climacteric behaviour and enrichment of carotenoids.</title>
        <authorList>
            <person name="Wang J."/>
        </authorList>
    </citation>
    <scope>NUCLEOTIDE SEQUENCE</scope>
    <source>
        <tissue evidence="2">Leaf</tissue>
    </source>
</reference>
<dbReference type="InterPro" id="IPR007700">
    <property type="entry name" value="DUF668"/>
</dbReference>
<feature type="domain" description="DUF668" evidence="1">
    <location>
        <begin position="21"/>
        <end position="112"/>
    </location>
</feature>
<sequence>MNLSSAMIDPRSQPQNAPASTLGAAALALHYANVIVLIEKLATSAHLMDADVRDDLYSMLTTSIKAALRARLKPYGKNLAPPAHNPALAAEWTAAVRGMLERLAPLAHNMIRWHSERSFEQQSSVPSSGILLLQTLYFADQRKAEDAITELLVGLNCLWRYRLIY</sequence>
<evidence type="ECO:0000259" key="1">
    <source>
        <dbReference type="Pfam" id="PF05003"/>
    </source>
</evidence>
<dbReference type="Pfam" id="PF05003">
    <property type="entry name" value="DUF668"/>
    <property type="match status" value="1"/>
</dbReference>
<evidence type="ECO:0000313" key="2">
    <source>
        <dbReference type="EMBL" id="URE26286.1"/>
    </source>
</evidence>
<evidence type="ECO:0000313" key="3">
    <source>
        <dbReference type="Proteomes" id="UP001055439"/>
    </source>
</evidence>
<dbReference type="OrthoDB" id="763944at2759"/>
<proteinExistence type="predicted"/>
<dbReference type="AlphaFoldDB" id="A0A9E7KQZ9"/>
<name>A0A9E7KQZ9_9LILI</name>
<gene>
    <name evidence="2" type="ORF">MUK42_36362</name>
</gene>
<dbReference type="Proteomes" id="UP001055439">
    <property type="component" value="Chromosome 8"/>
</dbReference>